<evidence type="ECO:0000313" key="2">
    <source>
        <dbReference type="EMBL" id="CAG8783295.1"/>
    </source>
</evidence>
<reference evidence="2" key="1">
    <citation type="submission" date="2021-06" db="EMBL/GenBank/DDBJ databases">
        <authorList>
            <person name="Kallberg Y."/>
            <person name="Tangrot J."/>
            <person name="Rosling A."/>
        </authorList>
    </citation>
    <scope>NUCLEOTIDE SEQUENCE</scope>
    <source>
        <strain evidence="2">MA453B</strain>
    </source>
</reference>
<gene>
    <name evidence="2" type="ORF">DERYTH_LOCUS19908</name>
</gene>
<dbReference type="Proteomes" id="UP000789405">
    <property type="component" value="Unassembled WGS sequence"/>
</dbReference>
<dbReference type="EMBL" id="CAJVPY010022590">
    <property type="protein sequence ID" value="CAG8783295.1"/>
    <property type="molecule type" value="Genomic_DNA"/>
</dbReference>
<protein>
    <submittedName>
        <fullName evidence="2">4830_t:CDS:1</fullName>
    </submittedName>
</protein>
<accession>A0A9N9P263</accession>
<evidence type="ECO:0000256" key="1">
    <source>
        <dbReference type="SAM" id="SignalP"/>
    </source>
</evidence>
<name>A0A9N9P263_9GLOM</name>
<organism evidence="2 3">
    <name type="scientific">Dentiscutata erythropus</name>
    <dbReference type="NCBI Taxonomy" id="1348616"/>
    <lineage>
        <taxon>Eukaryota</taxon>
        <taxon>Fungi</taxon>
        <taxon>Fungi incertae sedis</taxon>
        <taxon>Mucoromycota</taxon>
        <taxon>Glomeromycotina</taxon>
        <taxon>Glomeromycetes</taxon>
        <taxon>Diversisporales</taxon>
        <taxon>Gigasporaceae</taxon>
        <taxon>Dentiscutata</taxon>
    </lineage>
</organism>
<keyword evidence="3" id="KW-1185">Reference proteome</keyword>
<dbReference type="AlphaFoldDB" id="A0A9N9P263"/>
<keyword evidence="1" id="KW-0732">Signal</keyword>
<sequence length="82" mass="9386">MATLIQIILFELSATIPTDVVIDPAPYAFNDEFQEKKPLRKLKGKRPFKVFQNTIKRSHGERVITGSVGRKSFLPRELIVFV</sequence>
<feature type="non-terminal residue" evidence="2">
    <location>
        <position position="1"/>
    </location>
</feature>
<feature type="chain" id="PRO_5040147470" evidence="1">
    <location>
        <begin position="16"/>
        <end position="82"/>
    </location>
</feature>
<comment type="caution">
    <text evidence="2">The sequence shown here is derived from an EMBL/GenBank/DDBJ whole genome shotgun (WGS) entry which is preliminary data.</text>
</comment>
<proteinExistence type="predicted"/>
<feature type="signal peptide" evidence="1">
    <location>
        <begin position="1"/>
        <end position="15"/>
    </location>
</feature>
<evidence type="ECO:0000313" key="3">
    <source>
        <dbReference type="Proteomes" id="UP000789405"/>
    </source>
</evidence>